<dbReference type="SMART" id="SM00355">
    <property type="entry name" value="ZnF_C2H2"/>
    <property type="match status" value="3"/>
</dbReference>
<evidence type="ECO:0000259" key="9">
    <source>
        <dbReference type="PROSITE" id="PS50157"/>
    </source>
</evidence>
<sequence length="237" mass="26524">MASENSLPSLDGLGQGEWNPAAALHPSLTTASMSSVLSAEYDPFAASIPAKGFASLSTYASLFQPDDTEDKGGGTIRQDARRSGPIGSRSKRKPRKLTTKDEANFQCDVKGCGKLFSRSYNFKAHMEIHDEKREYHFPCQIDACTKKFVRKTDLQRHHQSVHVKERNHKCDYCARLFARKDTLRRHMDDGCSKRFDIGTLDLRAGDEIDDSRTLPPLAMPPSNRGLSDLNPSYSWGR</sequence>
<name>A0A0G2F8A9_9PEZI</name>
<evidence type="ECO:0000256" key="2">
    <source>
        <dbReference type="ARBA" id="ARBA00022737"/>
    </source>
</evidence>
<proteinExistence type="predicted"/>
<feature type="domain" description="C2H2-type" evidence="9">
    <location>
        <begin position="137"/>
        <end position="167"/>
    </location>
</feature>
<accession>A0A0G2F8A9</accession>
<reference evidence="10 11" key="1">
    <citation type="submission" date="2015-05" db="EMBL/GenBank/DDBJ databases">
        <title>Distinctive expansion of gene families associated with plant cell wall degradation and secondary metabolism in the genomes of grapevine trunk pathogens.</title>
        <authorList>
            <person name="Lawrence D.P."/>
            <person name="Travadon R."/>
            <person name="Rolshausen P.E."/>
            <person name="Baumgartner K."/>
        </authorList>
    </citation>
    <scope>NUCLEOTIDE SEQUENCE [LARGE SCALE GENOMIC DNA]</scope>
    <source>
        <strain evidence="10">DA912</strain>
    </source>
</reference>
<feature type="region of interest" description="Disordered" evidence="8">
    <location>
        <begin position="210"/>
        <end position="237"/>
    </location>
</feature>
<dbReference type="SUPFAM" id="SSF57667">
    <property type="entry name" value="beta-beta-alpha zinc fingers"/>
    <property type="match status" value="2"/>
</dbReference>
<dbReference type="InterPro" id="IPR013087">
    <property type="entry name" value="Znf_C2H2_type"/>
</dbReference>
<dbReference type="STRING" id="1214573.A0A0G2F8A9"/>
<comment type="caution">
    <text evidence="10">The sequence shown here is derived from an EMBL/GenBank/DDBJ whole genome shotgun (WGS) entry which is preliminary data.</text>
</comment>
<dbReference type="InterPro" id="IPR036236">
    <property type="entry name" value="Znf_C2H2_sf"/>
</dbReference>
<dbReference type="GO" id="GO:0000978">
    <property type="term" value="F:RNA polymerase II cis-regulatory region sequence-specific DNA binding"/>
    <property type="evidence" value="ECO:0007669"/>
    <property type="project" value="TreeGrafter"/>
</dbReference>
<evidence type="ECO:0000313" key="10">
    <source>
        <dbReference type="EMBL" id="KKY30444.1"/>
    </source>
</evidence>
<dbReference type="FunFam" id="3.30.160.60:FF:000032">
    <property type="entry name" value="Krueppel-like factor 4"/>
    <property type="match status" value="1"/>
</dbReference>
<evidence type="ECO:0000256" key="6">
    <source>
        <dbReference type="ARBA" id="ARBA00023163"/>
    </source>
</evidence>
<evidence type="ECO:0000256" key="4">
    <source>
        <dbReference type="ARBA" id="ARBA00022833"/>
    </source>
</evidence>
<feature type="region of interest" description="Disordered" evidence="8">
    <location>
        <begin position="65"/>
        <end position="99"/>
    </location>
</feature>
<protein>
    <recommendedName>
        <fullName evidence="9">C2H2-type domain-containing protein</fullName>
    </recommendedName>
</protein>
<feature type="domain" description="C2H2-type" evidence="9">
    <location>
        <begin position="168"/>
        <end position="187"/>
    </location>
</feature>
<organism evidence="10 11">
    <name type="scientific">Diaporthe ampelina</name>
    <dbReference type="NCBI Taxonomy" id="1214573"/>
    <lineage>
        <taxon>Eukaryota</taxon>
        <taxon>Fungi</taxon>
        <taxon>Dikarya</taxon>
        <taxon>Ascomycota</taxon>
        <taxon>Pezizomycotina</taxon>
        <taxon>Sordariomycetes</taxon>
        <taxon>Sordariomycetidae</taxon>
        <taxon>Diaporthales</taxon>
        <taxon>Diaporthaceae</taxon>
        <taxon>Diaporthe</taxon>
    </lineage>
</organism>
<evidence type="ECO:0000256" key="1">
    <source>
        <dbReference type="ARBA" id="ARBA00022723"/>
    </source>
</evidence>
<feature type="domain" description="C2H2-type" evidence="9">
    <location>
        <begin position="105"/>
        <end position="134"/>
    </location>
</feature>
<feature type="region of interest" description="Disordered" evidence="8">
    <location>
        <begin position="1"/>
        <end position="20"/>
    </location>
</feature>
<dbReference type="OrthoDB" id="6910977at2759"/>
<dbReference type="PROSITE" id="PS00028">
    <property type="entry name" value="ZINC_FINGER_C2H2_1"/>
    <property type="match status" value="2"/>
</dbReference>
<evidence type="ECO:0000256" key="3">
    <source>
        <dbReference type="ARBA" id="ARBA00022771"/>
    </source>
</evidence>
<dbReference type="GO" id="GO:0000981">
    <property type="term" value="F:DNA-binding transcription factor activity, RNA polymerase II-specific"/>
    <property type="evidence" value="ECO:0007669"/>
    <property type="project" value="TreeGrafter"/>
</dbReference>
<evidence type="ECO:0000256" key="7">
    <source>
        <dbReference type="PROSITE-ProRule" id="PRU00042"/>
    </source>
</evidence>
<gene>
    <name evidence="10" type="ORF">UCDDA912_g09623</name>
</gene>
<dbReference type="Proteomes" id="UP000034680">
    <property type="component" value="Unassembled WGS sequence"/>
</dbReference>
<dbReference type="Pfam" id="PF00096">
    <property type="entry name" value="zf-C2H2"/>
    <property type="match status" value="3"/>
</dbReference>
<dbReference type="PANTHER" id="PTHR23235">
    <property type="entry name" value="KRUEPPEL-LIKE TRANSCRIPTION FACTOR"/>
    <property type="match status" value="1"/>
</dbReference>
<keyword evidence="2" id="KW-0677">Repeat</keyword>
<keyword evidence="4" id="KW-0862">Zinc</keyword>
<keyword evidence="5" id="KW-0805">Transcription regulation</keyword>
<evidence type="ECO:0000256" key="5">
    <source>
        <dbReference type="ARBA" id="ARBA00023015"/>
    </source>
</evidence>
<dbReference type="GO" id="GO:0008270">
    <property type="term" value="F:zinc ion binding"/>
    <property type="evidence" value="ECO:0007669"/>
    <property type="project" value="UniProtKB-KW"/>
</dbReference>
<evidence type="ECO:0000313" key="11">
    <source>
        <dbReference type="Proteomes" id="UP000034680"/>
    </source>
</evidence>
<dbReference type="Gene3D" id="3.30.160.60">
    <property type="entry name" value="Classic Zinc Finger"/>
    <property type="match status" value="3"/>
</dbReference>
<dbReference type="EMBL" id="LCUC01000480">
    <property type="protein sequence ID" value="KKY30444.1"/>
    <property type="molecule type" value="Genomic_DNA"/>
</dbReference>
<dbReference type="AlphaFoldDB" id="A0A0G2F8A9"/>
<keyword evidence="1" id="KW-0479">Metal-binding</keyword>
<dbReference type="PANTHER" id="PTHR23235:SF120">
    <property type="entry name" value="KRUPPEL-LIKE FACTOR 15"/>
    <property type="match status" value="1"/>
</dbReference>
<keyword evidence="6" id="KW-0804">Transcription</keyword>
<keyword evidence="11" id="KW-1185">Reference proteome</keyword>
<reference evidence="10 11" key="2">
    <citation type="submission" date="2015-05" db="EMBL/GenBank/DDBJ databases">
        <authorList>
            <person name="Morales-Cruz A."/>
            <person name="Amrine K.C."/>
            <person name="Cantu D."/>
        </authorList>
    </citation>
    <scope>NUCLEOTIDE SEQUENCE [LARGE SCALE GENOMIC DNA]</scope>
    <source>
        <strain evidence="10">DA912</strain>
    </source>
</reference>
<keyword evidence="3 7" id="KW-0863">Zinc-finger</keyword>
<evidence type="ECO:0000256" key="8">
    <source>
        <dbReference type="SAM" id="MobiDB-lite"/>
    </source>
</evidence>
<dbReference type="PROSITE" id="PS50157">
    <property type="entry name" value="ZINC_FINGER_C2H2_2"/>
    <property type="match status" value="3"/>
</dbReference>